<keyword evidence="1" id="KW-0472">Membrane</keyword>
<evidence type="ECO:0000256" key="1">
    <source>
        <dbReference type="SAM" id="Phobius"/>
    </source>
</evidence>
<keyword evidence="1" id="KW-1133">Transmembrane helix</keyword>
<name>A0A9P1DYA0_CUSEU</name>
<feature type="transmembrane region" description="Helical" evidence="1">
    <location>
        <begin position="27"/>
        <end position="48"/>
    </location>
</feature>
<proteinExistence type="predicted"/>
<dbReference type="Pfam" id="PF04488">
    <property type="entry name" value="Gly_transf_sug"/>
    <property type="match status" value="1"/>
</dbReference>
<keyword evidence="4" id="KW-1185">Reference proteome</keyword>
<dbReference type="Gene3D" id="3.90.550.20">
    <property type="match status" value="1"/>
</dbReference>
<sequence>MPEIFTGFVNNCIIVATPSPERKTLSYAFLSLLLIILLTCNGATIFSVRLPFLLKSSPEAATFSPENVTGKSRYLQQVSASASLKNPSSSSQMYAMKPDTHFHLSRKNRILVAFKNVSAEPKIMTRQIMRRKKQKSLIIKTMVSEAGMRQFSTRVKGFFKENSCKLRFFMTWISSVESFSIREMSAIESLFRAHPRGCLVLVSNSIDSVEGTKTILSPFLKKGLKITAITPDFNYLFKNTSAHSWVDRLLRGSIDPGEVSIGQNLSNLLRLGLLYKFGGVYIDTDVIILKSFSKLRNVIGAQTMNPETRKWSRLNNAVMIFNKGHPLVYKFIEEFALTFDGNKWGHNGPYLVSRVVSRVSESDDDDDDDDENRKNLTVLPPVAFYPVGWGRIRSLFEGPRNTTHLEWLDNNLGQIRIGSLAVHLWNKQSRRLDIEEGSIVQRLMSHTCVLCNSSALVH</sequence>
<dbReference type="EMBL" id="CAMAPE010000004">
    <property type="protein sequence ID" value="CAH9059893.1"/>
    <property type="molecule type" value="Genomic_DNA"/>
</dbReference>
<dbReference type="InterPro" id="IPR029044">
    <property type="entry name" value="Nucleotide-diphossugar_trans"/>
</dbReference>
<dbReference type="PANTHER" id="PTHR46781:SF5">
    <property type="entry name" value="ALPHA 1,4-GLYCOSYLTRANSFERASE FAMILY PROTEIN"/>
    <property type="match status" value="1"/>
</dbReference>
<organism evidence="3 4">
    <name type="scientific">Cuscuta europaea</name>
    <name type="common">European dodder</name>
    <dbReference type="NCBI Taxonomy" id="41803"/>
    <lineage>
        <taxon>Eukaryota</taxon>
        <taxon>Viridiplantae</taxon>
        <taxon>Streptophyta</taxon>
        <taxon>Embryophyta</taxon>
        <taxon>Tracheophyta</taxon>
        <taxon>Spermatophyta</taxon>
        <taxon>Magnoliopsida</taxon>
        <taxon>eudicotyledons</taxon>
        <taxon>Gunneridae</taxon>
        <taxon>Pentapetalae</taxon>
        <taxon>asterids</taxon>
        <taxon>lamiids</taxon>
        <taxon>Solanales</taxon>
        <taxon>Convolvulaceae</taxon>
        <taxon>Cuscuteae</taxon>
        <taxon>Cuscuta</taxon>
        <taxon>Cuscuta subgen. Cuscuta</taxon>
    </lineage>
</organism>
<dbReference type="SUPFAM" id="SSF53448">
    <property type="entry name" value="Nucleotide-diphospho-sugar transferases"/>
    <property type="match status" value="1"/>
</dbReference>
<comment type="caution">
    <text evidence="3">The sequence shown here is derived from an EMBL/GenBank/DDBJ whole genome shotgun (WGS) entry which is preliminary data.</text>
</comment>
<dbReference type="Proteomes" id="UP001152484">
    <property type="component" value="Unassembled WGS sequence"/>
</dbReference>
<dbReference type="InterPro" id="IPR007577">
    <property type="entry name" value="GlycoTrfase_DXD_sugar-bd_CS"/>
</dbReference>
<dbReference type="AlphaFoldDB" id="A0A9P1DYA0"/>
<dbReference type="PANTHER" id="PTHR46781">
    <property type="entry name" value="ALPHA 1,4-GLYCOSYLTRANSFERASE FAMILY PROTEIN"/>
    <property type="match status" value="1"/>
</dbReference>
<accession>A0A9P1DYA0</accession>
<feature type="domain" description="Alpha 1,4-glycosyltransferase" evidence="2">
    <location>
        <begin position="321"/>
        <end position="454"/>
    </location>
</feature>
<keyword evidence="1" id="KW-0812">Transmembrane</keyword>
<protein>
    <recommendedName>
        <fullName evidence="2">Alpha 1,4-glycosyltransferase domain-containing protein</fullName>
    </recommendedName>
</protein>
<dbReference type="InterPro" id="IPR007652">
    <property type="entry name" value="A1-4-GlycosylTfrase_dom"/>
</dbReference>
<evidence type="ECO:0000313" key="3">
    <source>
        <dbReference type="EMBL" id="CAH9059893.1"/>
    </source>
</evidence>
<gene>
    <name evidence="3" type="ORF">CEURO_LOCUS1485</name>
</gene>
<evidence type="ECO:0000259" key="2">
    <source>
        <dbReference type="Pfam" id="PF04572"/>
    </source>
</evidence>
<reference evidence="3" key="1">
    <citation type="submission" date="2022-07" db="EMBL/GenBank/DDBJ databases">
        <authorList>
            <person name="Macas J."/>
            <person name="Novak P."/>
            <person name="Neumann P."/>
        </authorList>
    </citation>
    <scope>NUCLEOTIDE SEQUENCE</scope>
</reference>
<evidence type="ECO:0000313" key="4">
    <source>
        <dbReference type="Proteomes" id="UP001152484"/>
    </source>
</evidence>
<dbReference type="Pfam" id="PF04572">
    <property type="entry name" value="Gb3_synth"/>
    <property type="match status" value="1"/>
</dbReference>
<dbReference type="OrthoDB" id="409543at2759"/>
<dbReference type="InterPro" id="IPR044789">
    <property type="entry name" value="Put_A1-4-GlycosylTfrase_plant"/>
</dbReference>